<protein>
    <submittedName>
        <fullName evidence="1">Uncharacterized protein</fullName>
    </submittedName>
</protein>
<evidence type="ECO:0000313" key="1">
    <source>
        <dbReference type="EMBL" id="GBL92570.1"/>
    </source>
</evidence>
<organism evidence="1 2">
    <name type="scientific">Araneus ventricosus</name>
    <name type="common">Orbweaver spider</name>
    <name type="synonym">Epeira ventricosa</name>
    <dbReference type="NCBI Taxonomy" id="182803"/>
    <lineage>
        <taxon>Eukaryota</taxon>
        <taxon>Metazoa</taxon>
        <taxon>Ecdysozoa</taxon>
        <taxon>Arthropoda</taxon>
        <taxon>Chelicerata</taxon>
        <taxon>Arachnida</taxon>
        <taxon>Araneae</taxon>
        <taxon>Araneomorphae</taxon>
        <taxon>Entelegynae</taxon>
        <taxon>Araneoidea</taxon>
        <taxon>Araneidae</taxon>
        <taxon>Araneus</taxon>
    </lineage>
</organism>
<keyword evidence="2" id="KW-1185">Reference proteome</keyword>
<reference evidence="1 2" key="1">
    <citation type="journal article" date="2019" name="Sci. Rep.">
        <title>Orb-weaving spider Araneus ventricosus genome elucidates the spidroin gene catalogue.</title>
        <authorList>
            <person name="Kono N."/>
            <person name="Nakamura H."/>
            <person name="Ohtoshi R."/>
            <person name="Moran D.A.P."/>
            <person name="Shinohara A."/>
            <person name="Yoshida Y."/>
            <person name="Fujiwara M."/>
            <person name="Mori M."/>
            <person name="Tomita M."/>
            <person name="Arakawa K."/>
        </authorList>
    </citation>
    <scope>NUCLEOTIDE SEQUENCE [LARGE SCALE GENOMIC DNA]</scope>
</reference>
<evidence type="ECO:0000313" key="2">
    <source>
        <dbReference type="Proteomes" id="UP000499080"/>
    </source>
</evidence>
<dbReference type="AlphaFoldDB" id="A0A4Y2BK27"/>
<sequence length="159" mass="17661">MDSLKKRRGAARVNFTKTANLIKEELKKDASDKGIVRVKLIKLQEYLSELKDYVDKIITLLADSAANEDALSAEMGSCDKYHDEFHVLTGIMYEQLEKNTSRTGSISTDDSVSSVTVKGLSTNDVTLFFNIFDPPPPLVTCNAILHKHILAVQKQSTTL</sequence>
<proteinExistence type="predicted"/>
<comment type="caution">
    <text evidence="1">The sequence shown here is derived from an EMBL/GenBank/DDBJ whole genome shotgun (WGS) entry which is preliminary data.</text>
</comment>
<accession>A0A4Y2BK27</accession>
<name>A0A4Y2BK27_ARAVE</name>
<dbReference type="Proteomes" id="UP000499080">
    <property type="component" value="Unassembled WGS sequence"/>
</dbReference>
<dbReference type="EMBL" id="BGPR01083722">
    <property type="protein sequence ID" value="GBL92570.1"/>
    <property type="molecule type" value="Genomic_DNA"/>
</dbReference>
<gene>
    <name evidence="1" type="ORF">AVEN_101600_1</name>
</gene>